<comment type="caution">
    <text evidence="1">The sequence shown here is derived from an EMBL/GenBank/DDBJ whole genome shotgun (WGS) entry which is preliminary data.</text>
</comment>
<keyword evidence="2" id="KW-1185">Reference proteome</keyword>
<evidence type="ECO:0000313" key="1">
    <source>
        <dbReference type="EMBL" id="GBN14335.1"/>
    </source>
</evidence>
<name>A0A4Y2LHV3_ARAVE</name>
<accession>A0A4Y2LHV3</accession>
<dbReference type="EMBL" id="BGPR01005890">
    <property type="protein sequence ID" value="GBN14335.1"/>
    <property type="molecule type" value="Genomic_DNA"/>
</dbReference>
<organism evidence="1 2">
    <name type="scientific">Araneus ventricosus</name>
    <name type="common">Orbweaver spider</name>
    <name type="synonym">Epeira ventricosa</name>
    <dbReference type="NCBI Taxonomy" id="182803"/>
    <lineage>
        <taxon>Eukaryota</taxon>
        <taxon>Metazoa</taxon>
        <taxon>Ecdysozoa</taxon>
        <taxon>Arthropoda</taxon>
        <taxon>Chelicerata</taxon>
        <taxon>Arachnida</taxon>
        <taxon>Araneae</taxon>
        <taxon>Araneomorphae</taxon>
        <taxon>Entelegynae</taxon>
        <taxon>Araneoidea</taxon>
        <taxon>Araneidae</taxon>
        <taxon>Araneus</taxon>
    </lineage>
</organism>
<dbReference type="AlphaFoldDB" id="A0A4Y2LHV3"/>
<gene>
    <name evidence="1" type="ORF">AVEN_197849_1</name>
</gene>
<evidence type="ECO:0000313" key="2">
    <source>
        <dbReference type="Proteomes" id="UP000499080"/>
    </source>
</evidence>
<dbReference type="Proteomes" id="UP000499080">
    <property type="component" value="Unassembled WGS sequence"/>
</dbReference>
<protein>
    <submittedName>
        <fullName evidence="1">Uncharacterized protein</fullName>
    </submittedName>
</protein>
<sequence>MDTYPVMEVVQEYSSRFLHVEIEYIHWSKKERLIKSWCRHFTVFLQILTNNSQLISVEFQHLPECFEQIDTTTYTNICRTIIHFLGSQHRLKRVEIRICFFRFNEGVELLRKLTENSRETHLVLRDFIRYELMDKVTSSFQDSLVIRGRPQMMLRLEGREGDREIVRRGARRPGRGGNKKCDIPHFG</sequence>
<proteinExistence type="predicted"/>
<reference evidence="1 2" key="1">
    <citation type="journal article" date="2019" name="Sci. Rep.">
        <title>Orb-weaving spider Araneus ventricosus genome elucidates the spidroin gene catalogue.</title>
        <authorList>
            <person name="Kono N."/>
            <person name="Nakamura H."/>
            <person name="Ohtoshi R."/>
            <person name="Moran D.A.P."/>
            <person name="Shinohara A."/>
            <person name="Yoshida Y."/>
            <person name="Fujiwara M."/>
            <person name="Mori M."/>
            <person name="Tomita M."/>
            <person name="Arakawa K."/>
        </authorList>
    </citation>
    <scope>NUCLEOTIDE SEQUENCE [LARGE SCALE GENOMIC DNA]</scope>
</reference>